<sequence>MGHALRGGAAAALRGAEGGAAAAAPAAPVALAALAAGGPAARAAAAGPPAAGPGARCELLVAWSLPGLVGAGFGWTFSSLQHLRAYAQPGGRHLLVRCPSEEWLGYGLAPFWTEALPEAEWARRWGPQGPGGHGECPKGVHGLYREFYRCHPPGLFEQQRIAQFWKAETSHGDLTMGDLFLQSLWPLLASRTPPFGGEPYAAVHVRHGDKALDHTPLLSLGALMAALRGNWPDIRNVFISQTPSRRKQARLSFSSAARQR</sequence>
<proteinExistence type="predicted"/>
<dbReference type="Proteomes" id="UP001189429">
    <property type="component" value="Unassembled WGS sequence"/>
</dbReference>
<evidence type="ECO:0008006" key="3">
    <source>
        <dbReference type="Google" id="ProtNLM"/>
    </source>
</evidence>
<evidence type="ECO:0000313" key="1">
    <source>
        <dbReference type="EMBL" id="CAK0839022.1"/>
    </source>
</evidence>
<comment type="caution">
    <text evidence="1">The sequence shown here is derived from an EMBL/GenBank/DDBJ whole genome shotgun (WGS) entry which is preliminary data.</text>
</comment>
<accession>A0ABN9T293</accession>
<evidence type="ECO:0000313" key="2">
    <source>
        <dbReference type="Proteomes" id="UP001189429"/>
    </source>
</evidence>
<keyword evidence="2" id="KW-1185">Reference proteome</keyword>
<protein>
    <recommendedName>
        <fullName evidence="3">Peptide-O-fucosyltransferase 1</fullName>
    </recommendedName>
</protein>
<name>A0ABN9T293_9DINO</name>
<organism evidence="1 2">
    <name type="scientific">Prorocentrum cordatum</name>
    <dbReference type="NCBI Taxonomy" id="2364126"/>
    <lineage>
        <taxon>Eukaryota</taxon>
        <taxon>Sar</taxon>
        <taxon>Alveolata</taxon>
        <taxon>Dinophyceae</taxon>
        <taxon>Prorocentrales</taxon>
        <taxon>Prorocentraceae</taxon>
        <taxon>Prorocentrum</taxon>
    </lineage>
</organism>
<reference evidence="1" key="1">
    <citation type="submission" date="2023-10" db="EMBL/GenBank/DDBJ databases">
        <authorList>
            <person name="Chen Y."/>
            <person name="Shah S."/>
            <person name="Dougan E. K."/>
            <person name="Thang M."/>
            <person name="Chan C."/>
        </authorList>
    </citation>
    <scope>NUCLEOTIDE SEQUENCE [LARGE SCALE GENOMIC DNA]</scope>
</reference>
<gene>
    <name evidence="1" type="ORF">PCOR1329_LOCUS34813</name>
</gene>
<dbReference type="EMBL" id="CAUYUJ010014262">
    <property type="protein sequence ID" value="CAK0839022.1"/>
    <property type="molecule type" value="Genomic_DNA"/>
</dbReference>